<dbReference type="AlphaFoldDB" id="A0A8H4REU9"/>
<dbReference type="Proteomes" id="UP000566819">
    <property type="component" value="Unassembled WGS sequence"/>
</dbReference>
<reference evidence="3 4" key="1">
    <citation type="submission" date="2020-03" db="EMBL/GenBank/DDBJ databases">
        <title>Draft Genome Sequence of Cudoniella acicularis.</title>
        <authorList>
            <person name="Buettner E."/>
            <person name="Kellner H."/>
        </authorList>
    </citation>
    <scope>NUCLEOTIDE SEQUENCE [LARGE SCALE GENOMIC DNA]</scope>
    <source>
        <strain evidence="3 4">DSM 108380</strain>
    </source>
</reference>
<evidence type="ECO:0000313" key="3">
    <source>
        <dbReference type="EMBL" id="KAF4626917.1"/>
    </source>
</evidence>
<keyword evidence="1" id="KW-0175">Coiled coil</keyword>
<feature type="coiled-coil region" evidence="1">
    <location>
        <begin position="642"/>
        <end position="680"/>
    </location>
</feature>
<sequence length="750" mass="84057">MPPPEGSRSGKPRGHDKENQPPAISSTNAAIDQRVVRVSGLSGHIKEAHKIENATFWNSPAEHIPVLRETPALESNALVERPRPKIAKTQDNMKLREDTGKATHVQPLVTKEAVRLNTVVWKDSANVPRPAVQKKESQSILNLGQKMEEMVIGNERPAVSGVGLGEIKRGDEIVSKYFDPNRKPRPPKPRIPSWKADATAPEAKVDESIVKILQFLQGVSDDDEDTSNDDVMREREKKFKVFLDANKEIVKAWHELDDELFKGPQGVALGEKVDCIHAILVVWNKDVATQGAWVKQALELSEHCVGFATDWERLTGRKMVAAPDLKVNLMVDEKPLEKPDNNEKMEYIAPPTLSPQVSNMSHGAQETWNNTEESILVGNTSLSPQVCKVSHTTVETQSFCIGGLPLTARPHQNNIKNSDQEKSTMDALINPDSPSERYRPKLQINKPSDISSAILREHLRSCTSLSPAPIEDALYFHDRLERIEYLLSQPTSQHAMTITLNQQITMIQEIRDMICGQWDKINPEQNADKRVIAKRTGLLMMSKFMSDWKDEYGVKIGRIENAVCGKKGDTNAGLIGACKRIEDNVGTFKQIDPEKVNEDEEKKINLWKSWALEDENKKLKDEIQKLSVHLALEAHHDDLTEKIAIKNENKELKKEVQVLKDSLRSALIALMQEKEQQENSKLWADEDWDVAMEMCWPQGNPTFESGKPEQQVTVDVSAPSATMVIESGKPIIHQASRGESWGGAGQCIVM</sequence>
<evidence type="ECO:0000313" key="4">
    <source>
        <dbReference type="Proteomes" id="UP000566819"/>
    </source>
</evidence>
<evidence type="ECO:0000256" key="1">
    <source>
        <dbReference type="SAM" id="Coils"/>
    </source>
</evidence>
<feature type="region of interest" description="Disordered" evidence="2">
    <location>
        <begin position="1"/>
        <end position="31"/>
    </location>
</feature>
<dbReference type="OrthoDB" id="3539496at2759"/>
<name>A0A8H4REU9_9HELO</name>
<proteinExistence type="predicted"/>
<gene>
    <name evidence="3" type="ORF">G7Y89_g11240</name>
</gene>
<protein>
    <submittedName>
        <fullName evidence="3">Uncharacterized protein</fullName>
    </submittedName>
</protein>
<accession>A0A8H4REU9</accession>
<dbReference type="EMBL" id="JAAMPI010001061">
    <property type="protein sequence ID" value="KAF4626917.1"/>
    <property type="molecule type" value="Genomic_DNA"/>
</dbReference>
<organism evidence="3 4">
    <name type="scientific">Cudoniella acicularis</name>
    <dbReference type="NCBI Taxonomy" id="354080"/>
    <lineage>
        <taxon>Eukaryota</taxon>
        <taxon>Fungi</taxon>
        <taxon>Dikarya</taxon>
        <taxon>Ascomycota</taxon>
        <taxon>Pezizomycotina</taxon>
        <taxon>Leotiomycetes</taxon>
        <taxon>Helotiales</taxon>
        <taxon>Tricladiaceae</taxon>
        <taxon>Cudoniella</taxon>
    </lineage>
</organism>
<comment type="caution">
    <text evidence="3">The sequence shown here is derived from an EMBL/GenBank/DDBJ whole genome shotgun (WGS) entry which is preliminary data.</text>
</comment>
<keyword evidence="4" id="KW-1185">Reference proteome</keyword>
<evidence type="ECO:0000256" key="2">
    <source>
        <dbReference type="SAM" id="MobiDB-lite"/>
    </source>
</evidence>
<feature type="region of interest" description="Disordered" evidence="2">
    <location>
        <begin position="411"/>
        <end position="440"/>
    </location>
</feature>